<evidence type="ECO:0000313" key="2">
    <source>
        <dbReference type="Proteomes" id="UP000255168"/>
    </source>
</evidence>
<reference evidence="1 2" key="1">
    <citation type="submission" date="2018-01" db="EMBL/GenBank/DDBJ databases">
        <authorList>
            <person name="Clerissi C."/>
        </authorList>
    </citation>
    <scope>NUCLEOTIDE SEQUENCE [LARGE SCALE GENOMIC DNA]</scope>
    <source>
        <strain evidence="1">Cupriavidus taiwanensis STM 6160</strain>
        <plasmid evidence="2">iii</plasmid>
    </source>
</reference>
<dbReference type="EMBL" id="LT984808">
    <property type="protein sequence ID" value="SPD62701.1"/>
    <property type="molecule type" value="Genomic_DNA"/>
</dbReference>
<gene>
    <name evidence="1" type="ORF">CBM2607_P20128</name>
</gene>
<geneLocation type="plasmid" evidence="2">
    <name>iii</name>
</geneLocation>
<organism evidence="1 2">
    <name type="scientific">Cupriavidus neocaledonicus</name>
    <dbReference type="NCBI Taxonomy" id="1040979"/>
    <lineage>
        <taxon>Bacteria</taxon>
        <taxon>Pseudomonadati</taxon>
        <taxon>Pseudomonadota</taxon>
        <taxon>Betaproteobacteria</taxon>
        <taxon>Burkholderiales</taxon>
        <taxon>Burkholderiaceae</taxon>
        <taxon>Cupriavidus</taxon>
    </lineage>
</organism>
<name>A0A375HWV6_9BURK</name>
<dbReference type="Proteomes" id="UP000255168">
    <property type="component" value="Plasmid III"/>
</dbReference>
<sequence>MTNAPYRQDRAPAHLLAIYGAIRTRSRRSSGSWAAQSALQLLTNSPGRGAIRGGETHKRIPKWSWRPDKRDNTHPHHRYLLPLAMHDVDRYLEAATRDNTRRSYQAAIRHFEVEWGGFLRLAPTASRVTWPSTRRRYLSTPCVSAWLQSHNGTSRKASQIRTGRHTCGRCSRASRHCTPHKSGAPSRCSSLSSSNWWCGSTPKLLRPR</sequence>
<accession>A0A375HWV6</accession>
<proteinExistence type="predicted"/>
<evidence type="ECO:0000313" key="1">
    <source>
        <dbReference type="EMBL" id="SPD62701.1"/>
    </source>
</evidence>
<keyword evidence="1" id="KW-0614">Plasmid</keyword>
<dbReference type="AlphaFoldDB" id="A0A375HWV6"/>
<protein>
    <submittedName>
        <fullName evidence="1">Uncharacterized protein</fullName>
    </submittedName>
</protein>